<accession>A0A1H4X1E5</accession>
<comment type="cofactor">
    <cofactor evidence="1">
        <name>FAD</name>
        <dbReference type="ChEBI" id="CHEBI:57692"/>
    </cofactor>
</comment>
<evidence type="ECO:0000256" key="2">
    <source>
        <dbReference type="ARBA" id="ARBA00022630"/>
    </source>
</evidence>
<keyword evidence="4" id="KW-0560">Oxidoreductase</keyword>
<reference evidence="8" key="1">
    <citation type="submission" date="2016-10" db="EMBL/GenBank/DDBJ databases">
        <authorList>
            <person name="Varghese N."/>
            <person name="Submissions S."/>
        </authorList>
    </citation>
    <scope>NUCLEOTIDE SEQUENCE [LARGE SCALE GENOMIC DNA]</scope>
    <source>
        <strain evidence="8">DSM 44498</strain>
    </source>
</reference>
<dbReference type="PANTHER" id="PTHR43557">
    <property type="entry name" value="APOPTOSIS-INDUCING FACTOR 1"/>
    <property type="match status" value="1"/>
</dbReference>
<dbReference type="InterPro" id="IPR036188">
    <property type="entry name" value="FAD/NAD-bd_sf"/>
</dbReference>
<evidence type="ECO:0000313" key="8">
    <source>
        <dbReference type="Proteomes" id="UP000183561"/>
    </source>
</evidence>
<dbReference type="SUPFAM" id="SSF51905">
    <property type="entry name" value="FAD/NAD(P)-binding domain"/>
    <property type="match status" value="2"/>
</dbReference>
<dbReference type="InterPro" id="IPR028202">
    <property type="entry name" value="Reductase_C"/>
</dbReference>
<dbReference type="AlphaFoldDB" id="A0A1H4X1E5"/>
<keyword evidence="8" id="KW-1185">Reference proteome</keyword>
<dbReference type="Gene3D" id="3.50.50.60">
    <property type="entry name" value="FAD/NAD(P)-binding domain"/>
    <property type="match status" value="2"/>
</dbReference>
<evidence type="ECO:0000256" key="4">
    <source>
        <dbReference type="ARBA" id="ARBA00023002"/>
    </source>
</evidence>
<protein>
    <submittedName>
        <fullName evidence="7">3-phenylpropionate/trans-cinnamate dioxygenase ferredoxin reductase subunit</fullName>
    </submittedName>
</protein>
<dbReference type="InterPro" id="IPR023753">
    <property type="entry name" value="FAD/NAD-binding_dom"/>
</dbReference>
<dbReference type="PANTHER" id="PTHR43557:SF2">
    <property type="entry name" value="RIESKE DOMAIN-CONTAINING PROTEIN-RELATED"/>
    <property type="match status" value="1"/>
</dbReference>
<evidence type="ECO:0000259" key="6">
    <source>
        <dbReference type="Pfam" id="PF14759"/>
    </source>
</evidence>
<dbReference type="SUPFAM" id="SSF55424">
    <property type="entry name" value="FAD/NAD-linked reductases, dimerisation (C-terminal) domain"/>
    <property type="match status" value="1"/>
</dbReference>
<sequence>MEHIVIVGAGHAGTQLAESLRHNDFTAAITLVNAEAGLPYQRPPLSKDHLAQAAPPEPLPLKTHQFLTDHDITLIEATSVLDIDRTAGTVHLSNGENLRYSELVLATGARNRLLAVPGTNLSGIHYLRTADDASRLHDALATARTVAVVGAGFIGLEFAAAARARGLGVTVIEHHSRPMARAVSADMSQVVADTHAADGIRLVLGESITAFDGDGTQVSAVLGQNSRRYPADLVVVGIGVEPATEVATTAGLATEYGGILVDAFLRTNDEHIWAIGDCAEFPCPHAGTPTRRESVQNAVDHARTLARTLTGSPTEYSSLPWFWSNQGRIKLQIAGIGNADDLCIPHGDPHSGRFSVYRFRQDKLTCVESLNNPAVHIAARKALAKGTTPTPAEVTADGFDLKHFVAREPTSC</sequence>
<dbReference type="GO" id="GO:0051213">
    <property type="term" value="F:dioxygenase activity"/>
    <property type="evidence" value="ECO:0007669"/>
    <property type="project" value="UniProtKB-KW"/>
</dbReference>
<feature type="domain" description="Reductase C-terminal" evidence="6">
    <location>
        <begin position="321"/>
        <end position="404"/>
    </location>
</feature>
<dbReference type="InterPro" id="IPR016156">
    <property type="entry name" value="FAD/NAD-linked_Rdtase_dimer_sf"/>
</dbReference>
<evidence type="ECO:0000259" key="5">
    <source>
        <dbReference type="Pfam" id="PF07992"/>
    </source>
</evidence>
<keyword evidence="2" id="KW-0285">Flavoprotein</keyword>
<dbReference type="Proteomes" id="UP000183561">
    <property type="component" value="Unassembled WGS sequence"/>
</dbReference>
<gene>
    <name evidence="7" type="ORF">SAMN04490239_6317</name>
</gene>
<dbReference type="Pfam" id="PF14759">
    <property type="entry name" value="Reductase_C"/>
    <property type="match status" value="1"/>
</dbReference>
<dbReference type="OrthoDB" id="3568330at2"/>
<dbReference type="PRINTS" id="PR00368">
    <property type="entry name" value="FADPNR"/>
</dbReference>
<dbReference type="InterPro" id="IPR050446">
    <property type="entry name" value="FAD-oxidoreductase/Apoptosis"/>
</dbReference>
<evidence type="ECO:0000256" key="3">
    <source>
        <dbReference type="ARBA" id="ARBA00022827"/>
    </source>
</evidence>
<dbReference type="GO" id="GO:0016651">
    <property type="term" value="F:oxidoreductase activity, acting on NAD(P)H"/>
    <property type="evidence" value="ECO:0007669"/>
    <property type="project" value="TreeGrafter"/>
</dbReference>
<proteinExistence type="predicted"/>
<organism evidence="7 8">
    <name type="scientific">Rhodococcus koreensis</name>
    <dbReference type="NCBI Taxonomy" id="99653"/>
    <lineage>
        <taxon>Bacteria</taxon>
        <taxon>Bacillati</taxon>
        <taxon>Actinomycetota</taxon>
        <taxon>Actinomycetes</taxon>
        <taxon>Mycobacteriales</taxon>
        <taxon>Nocardiaceae</taxon>
        <taxon>Rhodococcus</taxon>
    </lineage>
</organism>
<dbReference type="EMBL" id="FNSV01000005">
    <property type="protein sequence ID" value="SEC99486.1"/>
    <property type="molecule type" value="Genomic_DNA"/>
</dbReference>
<dbReference type="GO" id="GO:0005737">
    <property type="term" value="C:cytoplasm"/>
    <property type="evidence" value="ECO:0007669"/>
    <property type="project" value="TreeGrafter"/>
</dbReference>
<dbReference type="Pfam" id="PF07992">
    <property type="entry name" value="Pyr_redox_2"/>
    <property type="match status" value="1"/>
</dbReference>
<evidence type="ECO:0000256" key="1">
    <source>
        <dbReference type="ARBA" id="ARBA00001974"/>
    </source>
</evidence>
<name>A0A1H4X1E5_9NOCA</name>
<keyword evidence="3" id="KW-0274">FAD</keyword>
<dbReference type="RefSeq" id="WP_083395734.1">
    <property type="nucleotide sequence ID" value="NZ_FNSV01000005.1"/>
</dbReference>
<keyword evidence="7" id="KW-0223">Dioxygenase</keyword>
<dbReference type="PRINTS" id="PR00411">
    <property type="entry name" value="PNDRDTASEI"/>
</dbReference>
<evidence type="ECO:0000313" key="7">
    <source>
        <dbReference type="EMBL" id="SEC99486.1"/>
    </source>
</evidence>
<feature type="domain" description="FAD/NAD(P)-binding" evidence="5">
    <location>
        <begin position="3"/>
        <end position="302"/>
    </location>
</feature>
<dbReference type="Gene3D" id="3.30.390.30">
    <property type="match status" value="1"/>
</dbReference>